<protein>
    <submittedName>
        <fullName evidence="1">Uncharacterized protein</fullName>
    </submittedName>
</protein>
<sequence length="88" mass="10511">MSILNNVDPYIKSKGRPNKYENKYEYSFYLNHIYNITRTGLSWTSLSELVNINLDLVRKKYNKWILLGVFEKAYNIGSKALLKQYKRK</sequence>
<accession>A0A6C0H984</accession>
<organism evidence="1">
    <name type="scientific">viral metagenome</name>
    <dbReference type="NCBI Taxonomy" id="1070528"/>
    <lineage>
        <taxon>unclassified sequences</taxon>
        <taxon>metagenomes</taxon>
        <taxon>organismal metagenomes</taxon>
    </lineage>
</organism>
<dbReference type="EMBL" id="MN739897">
    <property type="protein sequence ID" value="QHT76553.1"/>
    <property type="molecule type" value="Genomic_DNA"/>
</dbReference>
<reference evidence="1" key="1">
    <citation type="journal article" date="2020" name="Nature">
        <title>Giant virus diversity and host interactions through global metagenomics.</title>
        <authorList>
            <person name="Schulz F."/>
            <person name="Roux S."/>
            <person name="Paez-Espino D."/>
            <person name="Jungbluth S."/>
            <person name="Walsh D.A."/>
            <person name="Denef V.J."/>
            <person name="McMahon K.D."/>
            <person name="Konstantinidis K.T."/>
            <person name="Eloe-Fadrosh E.A."/>
            <person name="Kyrpides N.C."/>
            <person name="Woyke T."/>
        </authorList>
    </citation>
    <scope>NUCLEOTIDE SEQUENCE</scope>
    <source>
        <strain evidence="1">GVMAG-M-3300023179-82</strain>
    </source>
</reference>
<name>A0A6C0H984_9ZZZZ</name>
<proteinExistence type="predicted"/>
<dbReference type="AlphaFoldDB" id="A0A6C0H984"/>
<evidence type="ECO:0000313" key="1">
    <source>
        <dbReference type="EMBL" id="QHT76553.1"/>
    </source>
</evidence>